<accession>A0AB37Z1M8</accession>
<proteinExistence type="predicted"/>
<dbReference type="Proteomes" id="UP000195728">
    <property type="component" value="Unassembled WGS sequence"/>
</dbReference>
<comment type="caution">
    <text evidence="1">The sequence shown here is derived from an EMBL/GenBank/DDBJ whole genome shotgun (WGS) entry which is preliminary data.</text>
</comment>
<evidence type="ECO:0000313" key="2">
    <source>
        <dbReference type="Proteomes" id="UP000195728"/>
    </source>
</evidence>
<dbReference type="EMBL" id="FMBG01000025">
    <property type="protein sequence ID" value="SCC68995.1"/>
    <property type="molecule type" value="Genomic_DNA"/>
</dbReference>
<dbReference type="AlphaFoldDB" id="A0AB37Z1M8"/>
<organism evidence="1 2">
    <name type="scientific">Bacillus wiedmannii</name>
    <dbReference type="NCBI Taxonomy" id="1890302"/>
    <lineage>
        <taxon>Bacteria</taxon>
        <taxon>Bacillati</taxon>
        <taxon>Bacillota</taxon>
        <taxon>Bacilli</taxon>
        <taxon>Bacillales</taxon>
        <taxon>Bacillaceae</taxon>
        <taxon>Bacillus</taxon>
        <taxon>Bacillus cereus group</taxon>
    </lineage>
</organism>
<sequence length="25" mass="2940">MFFSLAVHVEPCKKIHQFFQELFGG</sequence>
<gene>
    <name evidence="1" type="ORF">BC10311_06232</name>
</gene>
<evidence type="ECO:0000313" key="1">
    <source>
        <dbReference type="EMBL" id="SCC68995.1"/>
    </source>
</evidence>
<protein>
    <submittedName>
        <fullName evidence="1">Uncharacterized protein</fullName>
    </submittedName>
</protein>
<name>A0AB37Z1M8_9BACI</name>
<reference evidence="1 2" key="1">
    <citation type="submission" date="2016-08" db="EMBL/GenBank/DDBJ databases">
        <authorList>
            <person name="Loux V."/>
            <person name="Rue O."/>
        </authorList>
    </citation>
    <scope>NUCLEOTIDE SEQUENCE [LARGE SCALE GENOMIC DNA]</scope>
    <source>
        <strain evidence="1 2">WSBC_10311</strain>
    </source>
</reference>